<accession>A0A9P8T3R7</accession>
<name>A0A9P8T3R7_9ASCO</name>
<comment type="caution">
    <text evidence="1">The sequence shown here is derived from an EMBL/GenBank/DDBJ whole genome shotgun (WGS) entry which is preliminary data.</text>
</comment>
<dbReference type="Proteomes" id="UP000769157">
    <property type="component" value="Unassembled WGS sequence"/>
</dbReference>
<keyword evidence="2" id="KW-1185">Reference proteome</keyword>
<organism evidence="1 2">
    <name type="scientific">Ogataea philodendri</name>
    <dbReference type="NCBI Taxonomy" id="1378263"/>
    <lineage>
        <taxon>Eukaryota</taxon>
        <taxon>Fungi</taxon>
        <taxon>Dikarya</taxon>
        <taxon>Ascomycota</taxon>
        <taxon>Saccharomycotina</taxon>
        <taxon>Pichiomycetes</taxon>
        <taxon>Pichiales</taxon>
        <taxon>Pichiaceae</taxon>
        <taxon>Ogataea</taxon>
    </lineage>
</organism>
<sequence length="194" mass="21930">MSLVEVIASKTESMNSSPWSCSPDSNRFRSRLASLSRLHKPCDPHWQVDTKLEQHDGPLELTLEEVGCFGAPGCITVSVVIVRQVFLDHLVQIGLGRAVHESSEGDWLVHVQDDGLVIRHKLETKLGPVFEMDVSILIDFNVWVFVQNVKRIDIADPRAPPRGPDIRTNVGVKRNVLELGESTEEHRIRQRHEF</sequence>
<reference evidence="1" key="2">
    <citation type="submission" date="2021-01" db="EMBL/GenBank/DDBJ databases">
        <authorList>
            <person name="Schikora-Tamarit M.A."/>
        </authorList>
    </citation>
    <scope>NUCLEOTIDE SEQUENCE</scope>
    <source>
        <strain evidence="1">CBS6075</strain>
    </source>
</reference>
<reference evidence="1" key="1">
    <citation type="journal article" date="2021" name="Open Biol.">
        <title>Shared evolutionary footprints suggest mitochondrial oxidative damage underlies multiple complex I losses in fungi.</title>
        <authorList>
            <person name="Schikora-Tamarit M.A."/>
            <person name="Marcet-Houben M."/>
            <person name="Nosek J."/>
            <person name="Gabaldon T."/>
        </authorList>
    </citation>
    <scope>NUCLEOTIDE SEQUENCE</scope>
    <source>
        <strain evidence="1">CBS6075</strain>
    </source>
</reference>
<dbReference type="EMBL" id="JAEUBE010000327">
    <property type="protein sequence ID" value="KAH3664280.1"/>
    <property type="molecule type" value="Genomic_DNA"/>
</dbReference>
<gene>
    <name evidence="1" type="ORF">OGAPHI_004632</name>
</gene>
<dbReference type="AlphaFoldDB" id="A0A9P8T3R7"/>
<evidence type="ECO:0000313" key="2">
    <source>
        <dbReference type="Proteomes" id="UP000769157"/>
    </source>
</evidence>
<protein>
    <submittedName>
        <fullName evidence="1">Uncharacterized protein</fullName>
    </submittedName>
</protein>
<dbReference type="RefSeq" id="XP_046060552.1">
    <property type="nucleotide sequence ID" value="XM_046205731.1"/>
</dbReference>
<proteinExistence type="predicted"/>
<evidence type="ECO:0000313" key="1">
    <source>
        <dbReference type="EMBL" id="KAH3664280.1"/>
    </source>
</evidence>
<dbReference type="GeneID" id="70236597"/>